<evidence type="ECO:0000256" key="1">
    <source>
        <dbReference type="ARBA" id="ARBA00022729"/>
    </source>
</evidence>
<dbReference type="PANTHER" id="PTHR32208:SF21">
    <property type="entry name" value="LOW QUALITY PROTEIN: ALDEHYDE OXIDASE GLOX-LIKE"/>
    <property type="match status" value="1"/>
</dbReference>
<dbReference type="Proteomes" id="UP000031599">
    <property type="component" value="Unassembled WGS sequence"/>
</dbReference>
<dbReference type="SUPFAM" id="SSF50965">
    <property type="entry name" value="Galactose oxidase, central domain"/>
    <property type="match status" value="2"/>
</dbReference>
<comment type="caution">
    <text evidence="5">The sequence shown here is derived from an EMBL/GenBank/DDBJ whole genome shotgun (WGS) entry which is preliminary data.</text>
</comment>
<organism evidence="5 6">
    <name type="scientific">Enhygromyxa salina</name>
    <dbReference type="NCBI Taxonomy" id="215803"/>
    <lineage>
        <taxon>Bacteria</taxon>
        <taxon>Pseudomonadati</taxon>
        <taxon>Myxococcota</taxon>
        <taxon>Polyangia</taxon>
        <taxon>Nannocystales</taxon>
        <taxon>Nannocystaceae</taxon>
        <taxon>Enhygromyxa</taxon>
    </lineage>
</organism>
<dbReference type="Gene3D" id="2.60.40.10">
    <property type="entry name" value="Immunoglobulins"/>
    <property type="match status" value="1"/>
</dbReference>
<reference evidence="5 6" key="1">
    <citation type="submission" date="2014-12" db="EMBL/GenBank/DDBJ databases">
        <title>Genome assembly of Enhygromyxa salina DSM 15201.</title>
        <authorList>
            <person name="Sharma G."/>
            <person name="Subramanian S."/>
        </authorList>
    </citation>
    <scope>NUCLEOTIDE SEQUENCE [LARGE SCALE GENOMIC DNA]</scope>
    <source>
        <strain evidence="5 6">DSM 15201</strain>
    </source>
</reference>
<feature type="domain" description="Galactose oxidase-like Early set" evidence="4">
    <location>
        <begin position="677"/>
        <end position="781"/>
    </location>
</feature>
<dbReference type="AlphaFoldDB" id="A0A0C1Z9U1"/>
<dbReference type="PANTHER" id="PTHR32208">
    <property type="entry name" value="SECRETED PROTEIN-RELATED"/>
    <property type="match status" value="1"/>
</dbReference>
<feature type="region of interest" description="Disordered" evidence="2">
    <location>
        <begin position="78"/>
        <end position="103"/>
    </location>
</feature>
<dbReference type="InterPro" id="IPR011043">
    <property type="entry name" value="Gal_Oxase/kelch_b-propeller"/>
</dbReference>
<proteinExistence type="predicted"/>
<evidence type="ECO:0000256" key="2">
    <source>
        <dbReference type="SAM" id="MobiDB-lite"/>
    </source>
</evidence>
<evidence type="ECO:0008006" key="7">
    <source>
        <dbReference type="Google" id="ProtNLM"/>
    </source>
</evidence>
<dbReference type="InterPro" id="IPR015202">
    <property type="entry name" value="GO-like_E_set"/>
</dbReference>
<dbReference type="SUPFAM" id="SSF81296">
    <property type="entry name" value="E set domains"/>
    <property type="match status" value="1"/>
</dbReference>
<evidence type="ECO:0000259" key="3">
    <source>
        <dbReference type="Pfam" id="PF07250"/>
    </source>
</evidence>
<evidence type="ECO:0000313" key="5">
    <source>
        <dbReference type="EMBL" id="KIG14349.1"/>
    </source>
</evidence>
<protein>
    <recommendedName>
        <fullName evidence="7">Galactose oxidase-like Early set domain-containing protein</fullName>
    </recommendedName>
</protein>
<feature type="compositionally biased region" description="Gly residues" evidence="2">
    <location>
        <begin position="150"/>
        <end position="163"/>
    </location>
</feature>
<dbReference type="InterPro" id="IPR009880">
    <property type="entry name" value="Glyoxal_oxidase_N"/>
</dbReference>
<accession>A0A0C1Z9U1</accession>
<dbReference type="InterPro" id="IPR013783">
    <property type="entry name" value="Ig-like_fold"/>
</dbReference>
<dbReference type="EMBL" id="JMCC02000075">
    <property type="protein sequence ID" value="KIG14349.1"/>
    <property type="molecule type" value="Genomic_DNA"/>
</dbReference>
<gene>
    <name evidence="5" type="ORF">DB30_06951</name>
</gene>
<keyword evidence="1" id="KW-0732">Signal</keyword>
<dbReference type="Gene3D" id="2.130.10.80">
    <property type="entry name" value="Galactose oxidase/kelch, beta-propeller"/>
    <property type="match status" value="1"/>
</dbReference>
<dbReference type="Pfam" id="PF07250">
    <property type="entry name" value="Glyoxal_oxid_N"/>
    <property type="match status" value="1"/>
</dbReference>
<name>A0A0C1Z9U1_9BACT</name>
<feature type="region of interest" description="Disordered" evidence="2">
    <location>
        <begin position="150"/>
        <end position="171"/>
    </location>
</feature>
<sequence>MRVRHRLRGSTRQHLDAQLRGWLPRTGRTMGGSGPACPGVCRAHQSTLCADWAHEPGRWGHNFAQPELPLAQASGYAHLPRSGRRGRSANAGPRGMPAHRHLDRGRREVDLLRGMPVARGVSAMKLPTLFPAIFLPAILVTAACSDNGPGGGTDAGSETGGGQSLCSDGSEPQDIGRWSEVFDWSDIQSHMDCAGEPDCETGSRSVVAVHAVHLHTGKVLIWPESEAYLYDWKTRTFSYAPTRFNNVLACTNEEGESTKIQCETDADCEPGETCEETVYDSDIFCAGHTPLPDGRILVVGGNNTGAFEDSGLGDVLLFDPDTESWSLLNSLAKQRWYPTATALAEGGVFIMGGTNAGEVEIYDLDQPNGQTTVLPELYPFTNPLVQNEVRLTGILYPFVFQLWDGRLFVGGAEDSAGPDQWNGVVLDPQTGEWFDNPITEVKTSNIPGGAAVMYAPNMIMKAGGGDQPGPRTEVIDLSAEDYLAQAQWEVRVPMNHARHFSNFVILADGTVAAIGGNSSNNGDWGQCGGQGSRCYPVGDYYQDMTGWSPNRVESIACAANICSFLEGQENDQIVNCQEDGDCDFLGPPYSGECDNQPDECVFVDNADFATKVTEIWHPDPGRWCEAATQEKERMYHSTALLLPDGTVLSTGSGARQGLIQQQNAEIYEPPYLFRGPRPKLALPLDGQVVQHGQILSVTLDTSGGAPTSDQIQEAALIRLGSTTHQFDMAQRRIPLTITDRPSDELVELEVEPNSFDLPPGWYMLFILSDQGVPAVAPYVRVEES</sequence>
<evidence type="ECO:0000313" key="6">
    <source>
        <dbReference type="Proteomes" id="UP000031599"/>
    </source>
</evidence>
<evidence type="ECO:0000259" key="4">
    <source>
        <dbReference type="Pfam" id="PF09118"/>
    </source>
</evidence>
<dbReference type="CDD" id="cd02851">
    <property type="entry name" value="E_set_GO_C"/>
    <property type="match status" value="1"/>
</dbReference>
<dbReference type="Pfam" id="PF09118">
    <property type="entry name" value="GO-like_E_set"/>
    <property type="match status" value="1"/>
</dbReference>
<feature type="domain" description="Glyoxal oxidase N-terminal" evidence="3">
    <location>
        <begin position="274"/>
        <end position="416"/>
    </location>
</feature>
<dbReference type="InterPro" id="IPR014756">
    <property type="entry name" value="Ig_E-set"/>
</dbReference>
<dbReference type="InterPro" id="IPR037293">
    <property type="entry name" value="Gal_Oxidase_central_sf"/>
</dbReference>